<evidence type="ECO:0000313" key="4">
    <source>
        <dbReference type="Proteomes" id="UP001152484"/>
    </source>
</evidence>
<protein>
    <submittedName>
        <fullName evidence="3">Uncharacterized protein</fullName>
    </submittedName>
</protein>
<feature type="compositionally biased region" description="Low complexity" evidence="1">
    <location>
        <begin position="115"/>
        <end position="127"/>
    </location>
</feature>
<feature type="transmembrane region" description="Helical" evidence="2">
    <location>
        <begin position="241"/>
        <end position="261"/>
    </location>
</feature>
<gene>
    <name evidence="3" type="ORF">CEURO_LOCUS6375</name>
</gene>
<evidence type="ECO:0000313" key="3">
    <source>
        <dbReference type="EMBL" id="CAH9077601.1"/>
    </source>
</evidence>
<sequence>MSSRPTTLNWQEEEAEFLNEGLHAQTRSVRTEWKMNRSEYTLIKKANKMLAKPRRPRPRGGSNAGRGRRRSTDADKKHAPPNPDAPMDNSRVLATGGVGKRKKAKKNSQPQPSTVAPQGVEQPQPVQEVHPIQQVPLHQGHYEDMLIDGRFGSDQPHHFSGHFQAAQDVTMEAGQANPANVVGWIERISLEDPVHEILEKVGSLASQIWSTSAYFNNFSHPKLSIDRAEECVALTALKVPFFLLLLFFYYVIPLYFFWISVDGVV</sequence>
<accession>A0A9P1E4B9</accession>
<keyword evidence="2" id="KW-1133">Transmembrane helix</keyword>
<feature type="region of interest" description="Disordered" evidence="1">
    <location>
        <begin position="44"/>
        <end position="127"/>
    </location>
</feature>
<organism evidence="3 4">
    <name type="scientific">Cuscuta europaea</name>
    <name type="common">European dodder</name>
    <dbReference type="NCBI Taxonomy" id="41803"/>
    <lineage>
        <taxon>Eukaryota</taxon>
        <taxon>Viridiplantae</taxon>
        <taxon>Streptophyta</taxon>
        <taxon>Embryophyta</taxon>
        <taxon>Tracheophyta</taxon>
        <taxon>Spermatophyta</taxon>
        <taxon>Magnoliopsida</taxon>
        <taxon>eudicotyledons</taxon>
        <taxon>Gunneridae</taxon>
        <taxon>Pentapetalae</taxon>
        <taxon>asterids</taxon>
        <taxon>lamiids</taxon>
        <taxon>Solanales</taxon>
        <taxon>Convolvulaceae</taxon>
        <taxon>Cuscuteae</taxon>
        <taxon>Cuscuta</taxon>
        <taxon>Cuscuta subgen. Cuscuta</taxon>
    </lineage>
</organism>
<evidence type="ECO:0000256" key="2">
    <source>
        <dbReference type="SAM" id="Phobius"/>
    </source>
</evidence>
<keyword evidence="2" id="KW-0472">Membrane</keyword>
<dbReference type="AlphaFoldDB" id="A0A9P1E4B9"/>
<dbReference type="Proteomes" id="UP001152484">
    <property type="component" value="Unassembled WGS sequence"/>
</dbReference>
<keyword evidence="2" id="KW-0812">Transmembrane</keyword>
<comment type="caution">
    <text evidence="3">The sequence shown here is derived from an EMBL/GenBank/DDBJ whole genome shotgun (WGS) entry which is preliminary data.</text>
</comment>
<feature type="compositionally biased region" description="Basic residues" evidence="1">
    <location>
        <begin position="45"/>
        <end position="58"/>
    </location>
</feature>
<proteinExistence type="predicted"/>
<dbReference type="EMBL" id="CAMAPE010000010">
    <property type="protein sequence ID" value="CAH9077601.1"/>
    <property type="molecule type" value="Genomic_DNA"/>
</dbReference>
<reference evidence="3" key="1">
    <citation type="submission" date="2022-07" db="EMBL/GenBank/DDBJ databases">
        <authorList>
            <person name="Macas J."/>
            <person name="Novak P."/>
            <person name="Neumann P."/>
        </authorList>
    </citation>
    <scope>NUCLEOTIDE SEQUENCE</scope>
</reference>
<keyword evidence="4" id="KW-1185">Reference proteome</keyword>
<name>A0A9P1E4B9_CUSEU</name>
<evidence type="ECO:0000256" key="1">
    <source>
        <dbReference type="SAM" id="MobiDB-lite"/>
    </source>
</evidence>